<sequence>MAEPRDPHACSFLRESTGGAWRRLEAGRAKGSPRLGYAPDMCSRILWNDNPIAKTVSRCMDWSVDDEPELWFVPRGTDRVGGTDAESLRWTSAHATLVTSMWGLGTVDGMNERGLAAHALYLDPEDVSFPAPDGRPSVSNAMWVQYLLDTFETVAEAVDAIDRVRITSPDFRGQQLGIHIALEDATGDSAIIEPLDGRLVVHHGREFTVMTNSPTLDRQLENLSRYRPFGGELPPPGDITSADRFVRSAYFLHYLPEPRNEVEAVAGVFQLIANVSVPYGAPYSDGGVYPTWWRAGADLTNRVYYFGSTRSPNIFWIVLDDLAEVTEVRRIDPREPSLVGDQTANLAPASLSY</sequence>
<dbReference type="GO" id="GO:0016787">
    <property type="term" value="F:hydrolase activity"/>
    <property type="evidence" value="ECO:0007669"/>
    <property type="project" value="UniProtKB-KW"/>
</dbReference>
<dbReference type="SUPFAM" id="SSF56235">
    <property type="entry name" value="N-terminal nucleophile aminohydrolases (Ntn hydrolases)"/>
    <property type="match status" value="1"/>
</dbReference>
<dbReference type="PANTHER" id="PTHR35527">
    <property type="entry name" value="CHOLOYLGLYCINE HYDROLASE"/>
    <property type="match status" value="1"/>
</dbReference>
<dbReference type="Proteomes" id="UP000325827">
    <property type="component" value="Unassembled WGS sequence"/>
</dbReference>
<dbReference type="EMBL" id="VYSA01000001">
    <property type="protein sequence ID" value="KAA9110559.1"/>
    <property type="molecule type" value="Genomic_DNA"/>
</dbReference>
<keyword evidence="5" id="KW-1185">Reference proteome</keyword>
<name>A0A5J5J530_9MICO</name>
<dbReference type="Pfam" id="PF02275">
    <property type="entry name" value="CBAH"/>
    <property type="match status" value="1"/>
</dbReference>
<dbReference type="Gene3D" id="3.60.60.10">
    <property type="entry name" value="Penicillin V Acylase, Chain A"/>
    <property type="match status" value="1"/>
</dbReference>
<protein>
    <submittedName>
        <fullName evidence="4">Linear amide C-N hydrolase</fullName>
    </submittedName>
</protein>
<dbReference type="AlphaFoldDB" id="A0A5J5J530"/>
<evidence type="ECO:0000313" key="4">
    <source>
        <dbReference type="EMBL" id="KAA9110559.1"/>
    </source>
</evidence>
<evidence type="ECO:0000256" key="2">
    <source>
        <dbReference type="ARBA" id="ARBA00022801"/>
    </source>
</evidence>
<comment type="caution">
    <text evidence="4">The sequence shown here is derived from an EMBL/GenBank/DDBJ whole genome shotgun (WGS) entry which is preliminary data.</text>
</comment>
<proteinExistence type="inferred from homology"/>
<evidence type="ECO:0000313" key="5">
    <source>
        <dbReference type="Proteomes" id="UP000325827"/>
    </source>
</evidence>
<dbReference type="InterPro" id="IPR029055">
    <property type="entry name" value="Ntn_hydrolases_N"/>
</dbReference>
<dbReference type="InterPro" id="IPR029132">
    <property type="entry name" value="CBAH/NAAA_C"/>
</dbReference>
<keyword evidence="2 4" id="KW-0378">Hydrolase</keyword>
<feature type="domain" description="Choloylglycine hydrolase/NAAA C-terminal" evidence="3">
    <location>
        <begin position="42"/>
        <end position="321"/>
    </location>
</feature>
<dbReference type="OrthoDB" id="1265391at2"/>
<evidence type="ECO:0000259" key="3">
    <source>
        <dbReference type="Pfam" id="PF02275"/>
    </source>
</evidence>
<comment type="similarity">
    <text evidence="1">Belongs to the peptidase C59 family.</text>
</comment>
<organism evidence="4 5">
    <name type="scientific">Microbacterium rhizomatis</name>
    <dbReference type="NCBI Taxonomy" id="1631477"/>
    <lineage>
        <taxon>Bacteria</taxon>
        <taxon>Bacillati</taxon>
        <taxon>Actinomycetota</taxon>
        <taxon>Actinomycetes</taxon>
        <taxon>Micrococcales</taxon>
        <taxon>Microbacteriaceae</taxon>
        <taxon>Microbacterium</taxon>
    </lineage>
</organism>
<gene>
    <name evidence="4" type="ORF">F6B43_02510</name>
</gene>
<accession>A0A5J5J530</accession>
<reference evidence="5" key="1">
    <citation type="submission" date="2019-09" db="EMBL/GenBank/DDBJ databases">
        <title>Mumia zhuanghuii sp. nov. isolated from the intestinal contents of plateau pika (Ochotona curzoniae) in the Qinghai-Tibet plateau of China.</title>
        <authorList>
            <person name="Tian Z."/>
        </authorList>
    </citation>
    <scope>NUCLEOTIDE SEQUENCE [LARGE SCALE GENOMIC DNA]</scope>
    <source>
        <strain evidence="5">JCM 30598</strain>
    </source>
</reference>
<evidence type="ECO:0000256" key="1">
    <source>
        <dbReference type="ARBA" id="ARBA00006625"/>
    </source>
</evidence>
<dbReference type="PANTHER" id="PTHR35527:SF2">
    <property type="entry name" value="HYDROLASE"/>
    <property type="match status" value="1"/>
</dbReference>
<dbReference type="InterPro" id="IPR052193">
    <property type="entry name" value="Peptidase_C59"/>
</dbReference>